<dbReference type="RefSeq" id="WP_014295954.1">
    <property type="nucleotide sequence ID" value="NC_016751.1"/>
</dbReference>
<dbReference type="OrthoDB" id="37442at2"/>
<dbReference type="eggNOG" id="COG1585">
    <property type="taxonomic scope" value="Bacteria"/>
</dbReference>
<dbReference type="InterPro" id="IPR052165">
    <property type="entry name" value="Membrane_assoc_protease"/>
</dbReference>
<gene>
    <name evidence="7" type="ordered locus">Marpi_0439</name>
</gene>
<dbReference type="Proteomes" id="UP000007161">
    <property type="component" value="Chromosome"/>
</dbReference>
<dbReference type="EMBL" id="CP003257">
    <property type="protein sequence ID" value="AEX84882.1"/>
    <property type="molecule type" value="Genomic_DNA"/>
</dbReference>
<keyword evidence="7" id="KW-0645">Protease</keyword>
<dbReference type="InterPro" id="IPR002810">
    <property type="entry name" value="NfeD-like_C"/>
</dbReference>
<feature type="transmembrane region" description="Helical" evidence="5">
    <location>
        <begin position="7"/>
        <end position="31"/>
    </location>
</feature>
<dbReference type="KEGG" id="mpz:Marpi_0439"/>
<feature type="transmembrane region" description="Helical" evidence="5">
    <location>
        <begin position="37"/>
        <end position="63"/>
    </location>
</feature>
<comment type="subcellular location">
    <subcellularLocation>
        <location evidence="1">Membrane</location>
        <topology evidence="1">Multi-pass membrane protein</topology>
    </subcellularLocation>
</comment>
<dbReference type="HOGENOM" id="CLU_116732_4_2_0"/>
<evidence type="ECO:0000256" key="4">
    <source>
        <dbReference type="ARBA" id="ARBA00023136"/>
    </source>
</evidence>
<evidence type="ECO:0000256" key="1">
    <source>
        <dbReference type="ARBA" id="ARBA00004141"/>
    </source>
</evidence>
<keyword evidence="4 5" id="KW-0472">Membrane</keyword>
<protein>
    <submittedName>
        <fullName evidence="7">Membrane protein implicated in regulation of membrane protease activity</fullName>
    </submittedName>
</protein>
<dbReference type="GO" id="GO:0016020">
    <property type="term" value="C:membrane"/>
    <property type="evidence" value="ECO:0007669"/>
    <property type="project" value="UniProtKB-SubCell"/>
</dbReference>
<dbReference type="STRING" id="443254.Marpi_0439"/>
<keyword evidence="2 5" id="KW-0812">Transmembrane</keyword>
<evidence type="ECO:0000256" key="3">
    <source>
        <dbReference type="ARBA" id="ARBA00022989"/>
    </source>
</evidence>
<keyword evidence="8" id="KW-1185">Reference proteome</keyword>
<keyword evidence="7" id="KW-0378">Hydrolase</keyword>
<dbReference type="PANTHER" id="PTHR33507">
    <property type="entry name" value="INNER MEMBRANE PROTEIN YBBJ"/>
    <property type="match status" value="1"/>
</dbReference>
<evidence type="ECO:0000256" key="5">
    <source>
        <dbReference type="SAM" id="Phobius"/>
    </source>
</evidence>
<dbReference type="Pfam" id="PF01957">
    <property type="entry name" value="NfeD"/>
    <property type="match status" value="1"/>
</dbReference>
<accession>H2J4U7</accession>
<dbReference type="GO" id="GO:0006508">
    <property type="term" value="P:proteolysis"/>
    <property type="evidence" value="ECO:0007669"/>
    <property type="project" value="UniProtKB-KW"/>
</dbReference>
<dbReference type="GO" id="GO:0008233">
    <property type="term" value="F:peptidase activity"/>
    <property type="evidence" value="ECO:0007669"/>
    <property type="project" value="UniProtKB-KW"/>
</dbReference>
<organism evidence="7 8">
    <name type="scientific">Marinitoga piezophila (strain DSM 14283 / JCM 11233 / KA3)</name>
    <dbReference type="NCBI Taxonomy" id="443254"/>
    <lineage>
        <taxon>Bacteria</taxon>
        <taxon>Thermotogati</taxon>
        <taxon>Thermotogota</taxon>
        <taxon>Thermotogae</taxon>
        <taxon>Petrotogales</taxon>
        <taxon>Petrotogaceae</taxon>
        <taxon>Marinitoga</taxon>
    </lineage>
</organism>
<name>H2J4U7_MARPK</name>
<feature type="domain" description="NfeD-like C-terminal" evidence="6">
    <location>
        <begin position="83"/>
        <end position="139"/>
    </location>
</feature>
<evidence type="ECO:0000313" key="7">
    <source>
        <dbReference type="EMBL" id="AEX84882.1"/>
    </source>
</evidence>
<reference evidence="7 8" key="1">
    <citation type="journal article" date="2012" name="J. Bacteriol.">
        <title>Complete Genome Sequence of the Thermophilic, Piezophilic, Heterotrophic Bacterium Marinitoga piezophila KA3.</title>
        <authorList>
            <person name="Lucas S."/>
            <person name="Han J."/>
            <person name="Lapidus A."/>
            <person name="Cheng J.F."/>
            <person name="Goodwin L.A."/>
            <person name="Pitluck S."/>
            <person name="Peters L."/>
            <person name="Mikhailova N."/>
            <person name="Teshima H."/>
            <person name="Detter J.C."/>
            <person name="Han C."/>
            <person name="Tapia R."/>
            <person name="Land M."/>
            <person name="Hauser L."/>
            <person name="Kyrpides N.C."/>
            <person name="Ivanova N."/>
            <person name="Pagani I."/>
            <person name="Vannier P."/>
            <person name="Oger P."/>
            <person name="Bartlett D.H."/>
            <person name="Noll K.M."/>
            <person name="Woyke T."/>
            <person name="Jebbar M."/>
        </authorList>
    </citation>
    <scope>NUCLEOTIDE SEQUENCE [LARGE SCALE GENOMIC DNA]</scope>
    <source>
        <strain evidence="8">DSM 14283 / JCM 11233 / KA3</strain>
    </source>
</reference>
<evidence type="ECO:0000259" key="6">
    <source>
        <dbReference type="Pfam" id="PF01957"/>
    </source>
</evidence>
<dbReference type="AlphaFoldDB" id="H2J4U7"/>
<evidence type="ECO:0000256" key="2">
    <source>
        <dbReference type="ARBA" id="ARBA00022692"/>
    </source>
</evidence>
<evidence type="ECO:0000313" key="8">
    <source>
        <dbReference type="Proteomes" id="UP000007161"/>
    </source>
</evidence>
<dbReference type="SUPFAM" id="SSF141322">
    <property type="entry name" value="NfeD domain-like"/>
    <property type="match status" value="1"/>
</dbReference>
<dbReference type="Gene3D" id="2.40.50.140">
    <property type="entry name" value="Nucleic acid-binding proteins"/>
    <property type="match status" value="1"/>
</dbReference>
<sequence length="141" mass="16140">MLEWQFWIILGIIFVILEIITPTFFFLWFGISSFITAILGIFTTNKIITTTFFIILSFILVIFSRKIVRPWLKSSENRKFSLDELENATGIAISDVGKNKSGIVKIFGEEWKAMSDEEIKSGDKIVVLKREGNTLVVKKLS</sequence>
<proteinExistence type="predicted"/>
<keyword evidence="3 5" id="KW-1133">Transmembrane helix</keyword>
<dbReference type="InterPro" id="IPR012340">
    <property type="entry name" value="NA-bd_OB-fold"/>
</dbReference>
<reference evidence="8" key="2">
    <citation type="submission" date="2012-01" db="EMBL/GenBank/DDBJ databases">
        <title>Complete sequence of chromosome of Marinitoga piezophila KA3.</title>
        <authorList>
            <person name="Lucas S."/>
            <person name="Han J."/>
            <person name="Lapidus A."/>
            <person name="Cheng J.-F."/>
            <person name="Goodwin L."/>
            <person name="Pitluck S."/>
            <person name="Peters L."/>
            <person name="Mikhailova N."/>
            <person name="Teshima H."/>
            <person name="Detter J.C."/>
            <person name="Han C."/>
            <person name="Tapia R."/>
            <person name="Land M."/>
            <person name="Hauser L."/>
            <person name="Kyrpides N."/>
            <person name="Ivanova N."/>
            <person name="Pagani I."/>
            <person name="Jebbar M."/>
            <person name="Vannier P."/>
            <person name="Oger P."/>
            <person name="Cario A."/>
            <person name="Bartlett D."/>
            <person name="Noll K.M."/>
            <person name="Woyke T."/>
        </authorList>
    </citation>
    <scope>NUCLEOTIDE SEQUENCE [LARGE SCALE GENOMIC DNA]</scope>
    <source>
        <strain evidence="8">DSM 14283 / JCM 11233 / KA3</strain>
    </source>
</reference>